<comment type="caution">
    <text evidence="2">The sequence shown here is derived from an EMBL/GenBank/DDBJ whole genome shotgun (WGS) entry which is preliminary data.</text>
</comment>
<organism evidence="2 3">
    <name type="scientific">Cuscuta europaea</name>
    <name type="common">European dodder</name>
    <dbReference type="NCBI Taxonomy" id="41803"/>
    <lineage>
        <taxon>Eukaryota</taxon>
        <taxon>Viridiplantae</taxon>
        <taxon>Streptophyta</taxon>
        <taxon>Embryophyta</taxon>
        <taxon>Tracheophyta</taxon>
        <taxon>Spermatophyta</taxon>
        <taxon>Magnoliopsida</taxon>
        <taxon>eudicotyledons</taxon>
        <taxon>Gunneridae</taxon>
        <taxon>Pentapetalae</taxon>
        <taxon>asterids</taxon>
        <taxon>lamiids</taxon>
        <taxon>Solanales</taxon>
        <taxon>Convolvulaceae</taxon>
        <taxon>Cuscuteae</taxon>
        <taxon>Cuscuta</taxon>
        <taxon>Cuscuta subgen. Cuscuta</taxon>
    </lineage>
</organism>
<dbReference type="AlphaFoldDB" id="A0A9P0YVK4"/>
<name>A0A9P0YVK4_CUSEU</name>
<dbReference type="EMBL" id="CAMAPE010000010">
    <property type="protein sequence ID" value="CAH9077007.1"/>
    <property type="molecule type" value="Genomic_DNA"/>
</dbReference>
<dbReference type="Proteomes" id="UP001152484">
    <property type="component" value="Unassembled WGS sequence"/>
</dbReference>
<evidence type="ECO:0000256" key="1">
    <source>
        <dbReference type="SAM" id="MobiDB-lite"/>
    </source>
</evidence>
<evidence type="ECO:0000313" key="3">
    <source>
        <dbReference type="Proteomes" id="UP001152484"/>
    </source>
</evidence>
<protein>
    <submittedName>
        <fullName evidence="2">Uncharacterized protein</fullName>
    </submittedName>
</protein>
<evidence type="ECO:0000313" key="2">
    <source>
        <dbReference type="EMBL" id="CAH9077007.1"/>
    </source>
</evidence>
<proteinExistence type="predicted"/>
<feature type="region of interest" description="Disordered" evidence="1">
    <location>
        <begin position="1"/>
        <end position="26"/>
    </location>
</feature>
<keyword evidence="3" id="KW-1185">Reference proteome</keyword>
<sequence>MGLRESTENLPQPFLQMDSQRGSDKDSDLNLLQVMAKLRIESMGKNSKMVNSCSSAMLVIGDDDLVELILVLSMKVPSLCFLSLILEISGNSFCLLEVWPGEYYSTNLLLWLLLS</sequence>
<reference evidence="2" key="1">
    <citation type="submission" date="2022-07" db="EMBL/GenBank/DDBJ databases">
        <authorList>
            <person name="Macas J."/>
            <person name="Novak P."/>
            <person name="Neumann P."/>
        </authorList>
    </citation>
    <scope>NUCLEOTIDE SEQUENCE</scope>
</reference>
<dbReference type="OrthoDB" id="10251809at2759"/>
<accession>A0A9P0YVK4</accession>
<gene>
    <name evidence="2" type="ORF">CEURO_LOCUS6144</name>
</gene>